<feature type="compositionally biased region" description="Polar residues" evidence="1">
    <location>
        <begin position="86"/>
        <end position="95"/>
    </location>
</feature>
<feature type="region of interest" description="Disordered" evidence="1">
    <location>
        <begin position="464"/>
        <end position="487"/>
    </location>
</feature>
<reference evidence="3" key="1">
    <citation type="submission" date="2021-02" db="EMBL/GenBank/DDBJ databases">
        <authorList>
            <person name="Nowell W R."/>
        </authorList>
    </citation>
    <scope>NUCLEOTIDE SEQUENCE</scope>
</reference>
<dbReference type="PANTHER" id="PTHR23216">
    <property type="entry name" value="NUCLEOLAR AND COILED-BODY PHOSPHOPROTEIN 1"/>
    <property type="match status" value="1"/>
</dbReference>
<dbReference type="Proteomes" id="UP000682733">
    <property type="component" value="Unassembled WGS sequence"/>
</dbReference>
<sequence>MSATPVKEQDLAQISNFLQSNWTKVINLDPNTATNQSNSQQTTATKQPVTNKRSKSTSSDSSDDDEETNKKQINSSFKGQPIKPNLSVTKQNAISQQQQRQIKTTVSTSSDDSSSDDAKKKAAKKVPTPLVNKTPIGQAQTKPQQSSLAKKPKSSSDDSSSDEDEKKKKQSPQKVIPATSAASKTVLPTKQLKKESDDSSSDDSDDEAAKNKNKSLNKSVAPARQQQTKPAVIAKKSVSSSSSDDSSSDDKNKNVQPTTAKSTATAPVQRKQIPTRSSINIFSDSALQARLLQRGILNASNINGMVRMFPITHDSKLRIVGNLESDVGNDHSDVQEEVIAESYDEREEHNAKHDESVDSGIALEECINCPNRSNPYHECVDYCKKRYGFKRYTPDPETDRRRRKMLKRYPLSENWREVPDASTDRCYYWNTETDEVSWLPPDHPRSFITVSAIKIKRKECETKSLESSRSKKKMTVEDAFGDETDSEEEEMNSALKLKRKVAGKLLNYDRDPMDPSSYSDIPTGTWAAGLVVKGKAKTGVDETAAGPLFQMRPYPSPGAVLKLNAESVKPTKKKKLVNN</sequence>
<dbReference type="SMART" id="SM00456">
    <property type="entry name" value="WW"/>
    <property type="match status" value="1"/>
</dbReference>
<dbReference type="Gene3D" id="3.40.30.10">
    <property type="entry name" value="Glutaredoxin"/>
    <property type="match status" value="1"/>
</dbReference>
<dbReference type="InterPro" id="IPR039191">
    <property type="entry name" value="Nopp140-like"/>
</dbReference>
<evidence type="ECO:0000313" key="4">
    <source>
        <dbReference type="EMBL" id="CAF3932716.1"/>
    </source>
</evidence>
<dbReference type="PANTHER" id="PTHR23216:SF1">
    <property type="entry name" value="NUCLEOLAR AND COILED-BODY PHOSPHOPROTEIN 1"/>
    <property type="match status" value="1"/>
</dbReference>
<dbReference type="AlphaFoldDB" id="A0A8S2E8G1"/>
<organism evidence="3 5">
    <name type="scientific">Didymodactylos carnosus</name>
    <dbReference type="NCBI Taxonomy" id="1234261"/>
    <lineage>
        <taxon>Eukaryota</taxon>
        <taxon>Metazoa</taxon>
        <taxon>Spiralia</taxon>
        <taxon>Gnathifera</taxon>
        <taxon>Rotifera</taxon>
        <taxon>Eurotatoria</taxon>
        <taxon>Bdelloidea</taxon>
        <taxon>Philodinida</taxon>
        <taxon>Philodinidae</taxon>
        <taxon>Didymodactylos</taxon>
    </lineage>
</organism>
<comment type="caution">
    <text evidence="3">The sequence shown here is derived from an EMBL/GenBank/DDBJ whole genome shotgun (WGS) entry which is preliminary data.</text>
</comment>
<feature type="compositionally biased region" description="Low complexity" evidence="1">
    <location>
        <begin position="96"/>
        <end position="112"/>
    </location>
</feature>
<dbReference type="Gene3D" id="2.20.70.10">
    <property type="match status" value="1"/>
</dbReference>
<dbReference type="GO" id="GO:0005654">
    <property type="term" value="C:nucleoplasm"/>
    <property type="evidence" value="ECO:0007669"/>
    <property type="project" value="TreeGrafter"/>
</dbReference>
<feature type="compositionally biased region" description="Polar residues" evidence="1">
    <location>
        <begin position="256"/>
        <end position="272"/>
    </location>
</feature>
<dbReference type="PROSITE" id="PS50020">
    <property type="entry name" value="WW_DOMAIN_2"/>
    <property type="match status" value="1"/>
</dbReference>
<dbReference type="InterPro" id="IPR036020">
    <property type="entry name" value="WW_dom_sf"/>
</dbReference>
<dbReference type="SUPFAM" id="SSF51045">
    <property type="entry name" value="WW domain"/>
    <property type="match status" value="1"/>
</dbReference>
<dbReference type="GO" id="GO:0005730">
    <property type="term" value="C:nucleolus"/>
    <property type="evidence" value="ECO:0007669"/>
    <property type="project" value="InterPro"/>
</dbReference>
<name>A0A8S2E8G1_9BILA</name>
<evidence type="ECO:0000313" key="3">
    <source>
        <dbReference type="EMBL" id="CAF1139519.1"/>
    </source>
</evidence>
<feature type="region of interest" description="Disordered" evidence="1">
    <location>
        <begin position="29"/>
        <end position="272"/>
    </location>
</feature>
<dbReference type="EMBL" id="CAJNOK010011409">
    <property type="protein sequence ID" value="CAF1139519.1"/>
    <property type="molecule type" value="Genomic_DNA"/>
</dbReference>
<feature type="domain" description="WW" evidence="2">
    <location>
        <begin position="409"/>
        <end position="443"/>
    </location>
</feature>
<feature type="compositionally biased region" description="Low complexity" evidence="1">
    <location>
        <begin position="235"/>
        <end position="245"/>
    </location>
</feature>
<dbReference type="EMBL" id="CAJOBA010025774">
    <property type="protein sequence ID" value="CAF3932716.1"/>
    <property type="molecule type" value="Genomic_DNA"/>
</dbReference>
<evidence type="ECO:0000313" key="5">
    <source>
        <dbReference type="Proteomes" id="UP000677228"/>
    </source>
</evidence>
<evidence type="ECO:0000259" key="2">
    <source>
        <dbReference type="PROSITE" id="PS50020"/>
    </source>
</evidence>
<dbReference type="InterPro" id="IPR001202">
    <property type="entry name" value="WW_dom"/>
</dbReference>
<protein>
    <recommendedName>
        <fullName evidence="2">WW domain-containing protein</fullName>
    </recommendedName>
</protein>
<gene>
    <name evidence="3" type="ORF">OVA965_LOCUS21056</name>
    <name evidence="4" type="ORF">TMI583_LOCUS21616</name>
</gene>
<proteinExistence type="predicted"/>
<dbReference type="Proteomes" id="UP000677228">
    <property type="component" value="Unassembled WGS sequence"/>
</dbReference>
<feature type="compositionally biased region" description="Low complexity" evidence="1">
    <location>
        <begin position="31"/>
        <end position="45"/>
    </location>
</feature>
<accession>A0A8S2E8G1</accession>
<evidence type="ECO:0000256" key="1">
    <source>
        <dbReference type="SAM" id="MobiDB-lite"/>
    </source>
</evidence>